<sequence length="482" mass="57234">MTRHWFTTYLTDNYSQKKHLGLDIGCGKQPYKEIYNCEYVGIDIPLEQMTDVKEKPNCFATGENLPFKDNSFDFVTSFSVIPYVENIDNFLNEMYRVCKDNAFVVISIMNLRALARDPNGHYPNKFSSSQLEKKLSKHGFKSIKFKNLKALFWSTYFDLTSVYSYAIVKCVKNESKSIKNNQTNVWANTSTRQSTRSKLMRNPKLYSFSRQVYRKYCTLTQSLHTLPTFLIIGAAKCGTSSLYDYLMQHPCVGNSLTKQIHFFDRYYDRQISWYKVCFPFVWEKFFIEKIKHKNFASGEATAHYMTHPLAAVRAHKVVPDAKIIVMLRNPIDRAYSHYQMEREHKNEDLTFEDAIEKESERIKGEIEEMLNNKNNSGRNYPHRAYIKSGEYLEQIKPWMKLYPKENFMFINSEEFNKNPSLVYNQVLIFLGLDPFELKNYEKIRKRKYEKMNSDVRKKLIEYYRPYNQNLFKFLGINFNWDE</sequence>
<dbReference type="InterPro" id="IPR027417">
    <property type="entry name" value="P-loop_NTPase"/>
</dbReference>
<name>A0A7D5M416_9ARCH</name>
<dbReference type="Pfam" id="PF00685">
    <property type="entry name" value="Sulfotransfer_1"/>
    <property type="match status" value="1"/>
</dbReference>
<dbReference type="SUPFAM" id="SSF52540">
    <property type="entry name" value="P-loop containing nucleoside triphosphate hydrolases"/>
    <property type="match status" value="1"/>
</dbReference>
<evidence type="ECO:0000259" key="3">
    <source>
        <dbReference type="Pfam" id="PF00685"/>
    </source>
</evidence>
<dbReference type="AlphaFoldDB" id="A0A7D5M416"/>
<dbReference type="InterPro" id="IPR037359">
    <property type="entry name" value="NST/OST"/>
</dbReference>
<dbReference type="InterPro" id="IPR000863">
    <property type="entry name" value="Sulfotransferase_dom"/>
</dbReference>
<evidence type="ECO:0000256" key="2">
    <source>
        <dbReference type="ARBA" id="ARBA00023180"/>
    </source>
</evidence>
<evidence type="ECO:0000313" key="5">
    <source>
        <dbReference type="EMBL" id="QLH04010.1"/>
    </source>
</evidence>
<dbReference type="PANTHER" id="PTHR10605">
    <property type="entry name" value="HEPARAN SULFATE SULFOTRANSFERASE"/>
    <property type="match status" value="1"/>
</dbReference>
<dbReference type="Pfam" id="PF08241">
    <property type="entry name" value="Methyltransf_11"/>
    <property type="match status" value="1"/>
</dbReference>
<feature type="domain" description="Methyltransferase type 11" evidence="4">
    <location>
        <begin position="22"/>
        <end position="106"/>
    </location>
</feature>
<dbReference type="RefSeq" id="WP_179362873.1">
    <property type="nucleotide sequence ID" value="NZ_CP026994.1"/>
</dbReference>
<proteinExistence type="predicted"/>
<dbReference type="KEGG" id="nox:C5F49_00735"/>
<feature type="domain" description="Sulfotransferase" evidence="3">
    <location>
        <begin position="228"/>
        <end position="452"/>
    </location>
</feature>
<keyword evidence="6" id="KW-1185">Reference proteome</keyword>
<dbReference type="Proteomes" id="UP000509441">
    <property type="component" value="Chromosome"/>
</dbReference>
<evidence type="ECO:0000259" key="4">
    <source>
        <dbReference type="Pfam" id="PF08241"/>
    </source>
</evidence>
<dbReference type="InterPro" id="IPR029063">
    <property type="entry name" value="SAM-dependent_MTases_sf"/>
</dbReference>
<dbReference type="EMBL" id="CP026994">
    <property type="protein sequence ID" value="QLH04010.1"/>
    <property type="molecule type" value="Genomic_DNA"/>
</dbReference>
<dbReference type="OrthoDB" id="12339at2157"/>
<keyword evidence="2" id="KW-0325">Glycoprotein</keyword>
<organism evidence="5 6">
    <name type="scientific">Nitrosopumilus oxyclinae</name>
    <dbReference type="NCBI Taxonomy" id="1959104"/>
    <lineage>
        <taxon>Archaea</taxon>
        <taxon>Nitrososphaerota</taxon>
        <taxon>Nitrososphaeria</taxon>
        <taxon>Nitrosopumilales</taxon>
        <taxon>Nitrosopumilaceae</taxon>
        <taxon>Nitrosopumilus</taxon>
    </lineage>
</organism>
<dbReference type="InterPro" id="IPR013216">
    <property type="entry name" value="Methyltransf_11"/>
</dbReference>
<evidence type="ECO:0008006" key="7">
    <source>
        <dbReference type="Google" id="ProtNLM"/>
    </source>
</evidence>
<evidence type="ECO:0000256" key="1">
    <source>
        <dbReference type="ARBA" id="ARBA00022679"/>
    </source>
</evidence>
<dbReference type="CDD" id="cd02440">
    <property type="entry name" value="AdoMet_MTases"/>
    <property type="match status" value="1"/>
</dbReference>
<dbReference type="GO" id="GO:0008146">
    <property type="term" value="F:sulfotransferase activity"/>
    <property type="evidence" value="ECO:0007669"/>
    <property type="project" value="InterPro"/>
</dbReference>
<protein>
    <recommendedName>
        <fullName evidence="7">Sulfotransferase domain-containing protein</fullName>
    </recommendedName>
</protein>
<dbReference type="GeneID" id="56060426"/>
<evidence type="ECO:0000313" key="6">
    <source>
        <dbReference type="Proteomes" id="UP000509441"/>
    </source>
</evidence>
<dbReference type="SUPFAM" id="SSF53335">
    <property type="entry name" value="S-adenosyl-L-methionine-dependent methyltransferases"/>
    <property type="match status" value="1"/>
</dbReference>
<accession>A0A7D5M416</accession>
<dbReference type="GO" id="GO:0008757">
    <property type="term" value="F:S-adenosylmethionine-dependent methyltransferase activity"/>
    <property type="evidence" value="ECO:0007669"/>
    <property type="project" value="InterPro"/>
</dbReference>
<dbReference type="Gene3D" id="3.40.50.300">
    <property type="entry name" value="P-loop containing nucleotide triphosphate hydrolases"/>
    <property type="match status" value="1"/>
</dbReference>
<dbReference type="PANTHER" id="PTHR10605:SF56">
    <property type="entry name" value="BIFUNCTIONAL HEPARAN SULFATE N-DEACETYLASE_N-SULFOTRANSFERASE"/>
    <property type="match status" value="1"/>
</dbReference>
<keyword evidence="1" id="KW-0808">Transferase</keyword>
<reference evidence="5 6" key="1">
    <citation type="submission" date="2018-02" db="EMBL/GenBank/DDBJ databases">
        <title>Complete genome of Nitrosopumilus oxyclinae HCE1.</title>
        <authorList>
            <person name="Qin W."/>
            <person name="Zheng Y."/>
            <person name="Stahl D.A."/>
        </authorList>
    </citation>
    <scope>NUCLEOTIDE SEQUENCE [LARGE SCALE GENOMIC DNA]</scope>
    <source>
        <strain evidence="5 6">HCE1</strain>
    </source>
</reference>
<dbReference type="Gene3D" id="3.40.50.150">
    <property type="entry name" value="Vaccinia Virus protein VP39"/>
    <property type="match status" value="1"/>
</dbReference>
<gene>
    <name evidence="5" type="ORF">C5F49_00735</name>
</gene>